<evidence type="ECO:0000313" key="13">
    <source>
        <dbReference type="Proteomes" id="UP000265618"/>
    </source>
</evidence>
<dbReference type="InterPro" id="IPR041725">
    <property type="entry name" value="L-asparaginase_I"/>
</dbReference>
<keyword evidence="13" id="KW-1185">Reference proteome</keyword>
<dbReference type="GO" id="GO:0004067">
    <property type="term" value="F:asparaginase activity"/>
    <property type="evidence" value="ECO:0007669"/>
    <property type="project" value="UniProtKB-UniRule"/>
</dbReference>
<organism evidence="12 13">
    <name type="scientific">Kipferlia bialata</name>
    <dbReference type="NCBI Taxonomy" id="797122"/>
    <lineage>
        <taxon>Eukaryota</taxon>
        <taxon>Metamonada</taxon>
        <taxon>Carpediemonas-like organisms</taxon>
        <taxon>Kipferlia</taxon>
    </lineage>
</organism>
<dbReference type="CDD" id="cd08963">
    <property type="entry name" value="L-asparaginase_I"/>
    <property type="match status" value="1"/>
</dbReference>
<dbReference type="InterPro" id="IPR020827">
    <property type="entry name" value="Asparaginase/glutaminase_AS1"/>
</dbReference>
<evidence type="ECO:0000256" key="1">
    <source>
        <dbReference type="ARBA" id="ARBA00010518"/>
    </source>
</evidence>
<evidence type="ECO:0000259" key="11">
    <source>
        <dbReference type="Pfam" id="PF17763"/>
    </source>
</evidence>
<feature type="signal peptide" evidence="9">
    <location>
        <begin position="1"/>
        <end position="19"/>
    </location>
</feature>
<dbReference type="NCBIfam" id="TIGR00519">
    <property type="entry name" value="asnASE_I"/>
    <property type="match status" value="1"/>
</dbReference>
<accession>A0A9K3D2H2</accession>
<feature type="binding site" evidence="6">
    <location>
        <begin position="129"/>
        <end position="130"/>
    </location>
    <ligand>
        <name>substrate</name>
    </ligand>
</feature>
<evidence type="ECO:0000256" key="3">
    <source>
        <dbReference type="ARBA" id="ARBA00022801"/>
    </source>
</evidence>
<dbReference type="InterPro" id="IPR027474">
    <property type="entry name" value="L-asparaginase_N"/>
</dbReference>
<dbReference type="PANTHER" id="PTHR11707:SF28">
    <property type="entry name" value="60 KDA LYSOPHOSPHOLIPASE"/>
    <property type="match status" value="1"/>
</dbReference>
<dbReference type="Gene3D" id="3.40.50.1170">
    <property type="entry name" value="L-asparaginase, N-terminal domain"/>
    <property type="match status" value="1"/>
</dbReference>
<dbReference type="FunFam" id="3.40.50.1170:FF:000001">
    <property type="entry name" value="L-asparaginase 2"/>
    <property type="match status" value="1"/>
</dbReference>
<dbReference type="EC" id="3.5.1.1" evidence="2"/>
<dbReference type="InterPro" id="IPR027475">
    <property type="entry name" value="Asparaginase/glutaminase_AS2"/>
</dbReference>
<sequence>MRAATVLCVALAVLPLAFCFRPYPNLPVPTPSAYLNDAPAPHVHVIYTGGTIGMKKDENGEYVPCPGYLEEMTEELMFFHEPGMPTFDITEYDPLLDSSNMTPDNWLMIAQDIESNYDDYDGFVVVHGTDTMAYTASALSFLLENLNKTVVVTGSQIPLSEMYNDGVFNLVGSIYVAGWYQIPEVGLWFNSKMYRGNRAQKYSAWSLEAFDTATIDPLVSWGETVMVWDHNILPYTNNALTVPTSISHDVTFMHMYPGITGAHVEAIIGEGTGIKAVVVLAYGTGNGPSDNTSFLNALSSANDRGVVIAIATQTHQGNVDLGTYETGGAMARVGGVGAFSMTPECCLTKLAYLMANHTSEEAKTLFQTVLRGEYYANIDSTHAWRA</sequence>
<dbReference type="PROSITE" id="PS51732">
    <property type="entry name" value="ASN_GLN_ASE_3"/>
    <property type="match status" value="1"/>
</dbReference>
<dbReference type="PIRSF" id="PIRSF001220">
    <property type="entry name" value="L-ASNase_gatD"/>
    <property type="match status" value="1"/>
</dbReference>
<keyword evidence="3" id="KW-0378">Hydrolase</keyword>
<dbReference type="SFLD" id="SFLDS00057">
    <property type="entry name" value="Glutaminase/Asparaginase"/>
    <property type="match status" value="1"/>
</dbReference>
<feature type="chain" id="PRO_5039921061" description="asparaginase" evidence="9">
    <location>
        <begin position="20"/>
        <end position="386"/>
    </location>
</feature>
<proteinExistence type="inferred from homology"/>
<dbReference type="PIRSF" id="PIRSF500176">
    <property type="entry name" value="L_ASNase"/>
    <property type="match status" value="1"/>
</dbReference>
<dbReference type="Pfam" id="PF00710">
    <property type="entry name" value="Asparaginase"/>
    <property type="match status" value="1"/>
</dbReference>
<feature type="binding site" evidence="6">
    <location>
        <position position="98"/>
    </location>
    <ligand>
        <name>substrate</name>
    </ligand>
</feature>
<dbReference type="SMART" id="SM00870">
    <property type="entry name" value="Asparaginase"/>
    <property type="match status" value="1"/>
</dbReference>
<dbReference type="InterPro" id="IPR006034">
    <property type="entry name" value="Asparaginase/glutaminase-like"/>
</dbReference>
<dbReference type="PROSITE" id="PS00144">
    <property type="entry name" value="ASN_GLN_ASE_1"/>
    <property type="match status" value="1"/>
</dbReference>
<feature type="domain" description="L-asparaginase N-terminal" evidence="10">
    <location>
        <begin position="42"/>
        <end position="226"/>
    </location>
</feature>
<evidence type="ECO:0000256" key="7">
    <source>
        <dbReference type="PROSITE-ProRule" id="PRU10099"/>
    </source>
</evidence>
<comment type="similarity">
    <text evidence="1">Belongs to the asparaginase 1 family.</text>
</comment>
<evidence type="ECO:0000256" key="9">
    <source>
        <dbReference type="SAM" id="SignalP"/>
    </source>
</evidence>
<evidence type="ECO:0000256" key="8">
    <source>
        <dbReference type="PROSITE-ProRule" id="PRU10100"/>
    </source>
</evidence>
<dbReference type="GO" id="GO:0006528">
    <property type="term" value="P:asparagine metabolic process"/>
    <property type="evidence" value="ECO:0007669"/>
    <property type="project" value="UniProtKB-ARBA"/>
</dbReference>
<dbReference type="InterPro" id="IPR036152">
    <property type="entry name" value="Asp/glu_Ase-like_sf"/>
</dbReference>
<protein>
    <recommendedName>
        <fullName evidence="2">asparaginase</fullName>
        <ecNumber evidence="2">3.5.1.1</ecNumber>
    </recommendedName>
</protein>
<evidence type="ECO:0000259" key="10">
    <source>
        <dbReference type="Pfam" id="PF00710"/>
    </source>
</evidence>
<dbReference type="EMBL" id="BDIP01002910">
    <property type="protein sequence ID" value="GIQ87005.1"/>
    <property type="molecule type" value="Genomic_DNA"/>
</dbReference>
<dbReference type="Gene3D" id="3.40.50.40">
    <property type="match status" value="1"/>
</dbReference>
<keyword evidence="9" id="KW-0732">Signal</keyword>
<feature type="active site" evidence="7">
    <location>
        <position position="51"/>
    </location>
</feature>
<dbReference type="InterPro" id="IPR006033">
    <property type="entry name" value="AsnA_fam"/>
</dbReference>
<evidence type="ECO:0000256" key="2">
    <source>
        <dbReference type="ARBA" id="ARBA00012920"/>
    </source>
</evidence>
<dbReference type="Proteomes" id="UP000265618">
    <property type="component" value="Unassembled WGS sequence"/>
</dbReference>
<feature type="domain" description="Asparaginase/glutaminase C-terminal" evidence="11">
    <location>
        <begin position="250"/>
        <end position="362"/>
    </location>
</feature>
<feature type="active site" description="O-isoaspartyl threonine intermediate" evidence="5">
    <location>
        <position position="51"/>
    </location>
</feature>
<dbReference type="InterPro" id="IPR040919">
    <property type="entry name" value="Asparaginase_C"/>
</dbReference>
<comment type="caution">
    <text evidence="12">The sequence shown here is derived from an EMBL/GenBank/DDBJ whole genome shotgun (WGS) entry which is preliminary data.</text>
</comment>
<dbReference type="Pfam" id="PF17763">
    <property type="entry name" value="Asparaginase_C"/>
    <property type="match status" value="1"/>
</dbReference>
<dbReference type="PRINTS" id="PR00139">
    <property type="entry name" value="ASNGLNASE"/>
</dbReference>
<dbReference type="PANTHER" id="PTHR11707">
    <property type="entry name" value="L-ASPARAGINASE"/>
    <property type="match status" value="1"/>
</dbReference>
<name>A0A9K3D2H2_9EUKA</name>
<gene>
    <name evidence="12" type="ORF">KIPB_008960</name>
</gene>
<dbReference type="AlphaFoldDB" id="A0A9K3D2H2"/>
<evidence type="ECO:0000256" key="5">
    <source>
        <dbReference type="PIRSR" id="PIRSR001220-1"/>
    </source>
</evidence>
<comment type="catalytic activity">
    <reaction evidence="4">
        <text>L-asparagine + H2O = L-aspartate + NH4(+)</text>
        <dbReference type="Rhea" id="RHEA:21016"/>
        <dbReference type="ChEBI" id="CHEBI:15377"/>
        <dbReference type="ChEBI" id="CHEBI:28938"/>
        <dbReference type="ChEBI" id="CHEBI:29991"/>
        <dbReference type="ChEBI" id="CHEBI:58048"/>
        <dbReference type="EC" id="3.5.1.1"/>
    </reaction>
</comment>
<feature type="active site" evidence="8">
    <location>
        <position position="129"/>
    </location>
</feature>
<dbReference type="OrthoDB" id="427002at2759"/>
<evidence type="ECO:0000256" key="6">
    <source>
        <dbReference type="PIRSR" id="PIRSR001220-2"/>
    </source>
</evidence>
<evidence type="ECO:0000256" key="4">
    <source>
        <dbReference type="ARBA" id="ARBA00049366"/>
    </source>
</evidence>
<reference evidence="12 13" key="1">
    <citation type="journal article" date="2018" name="PLoS ONE">
        <title>The draft genome of Kipferlia bialata reveals reductive genome evolution in fornicate parasites.</title>
        <authorList>
            <person name="Tanifuji G."/>
            <person name="Takabayashi S."/>
            <person name="Kume K."/>
            <person name="Takagi M."/>
            <person name="Nakayama T."/>
            <person name="Kamikawa R."/>
            <person name="Inagaki Y."/>
            <person name="Hashimoto T."/>
        </authorList>
    </citation>
    <scope>NUCLEOTIDE SEQUENCE [LARGE SCALE GENOMIC DNA]</scope>
    <source>
        <strain evidence="12">NY0173</strain>
    </source>
</reference>
<dbReference type="PROSITE" id="PS00917">
    <property type="entry name" value="ASN_GLN_ASE_2"/>
    <property type="match status" value="1"/>
</dbReference>
<dbReference type="FunFam" id="3.40.50.40:FF:000001">
    <property type="entry name" value="L-asparaginase 1"/>
    <property type="match status" value="1"/>
</dbReference>
<dbReference type="InterPro" id="IPR037152">
    <property type="entry name" value="L-asparaginase_N_sf"/>
</dbReference>
<dbReference type="SUPFAM" id="SSF53774">
    <property type="entry name" value="Glutaminase/Asparaginase"/>
    <property type="match status" value="1"/>
</dbReference>
<evidence type="ECO:0000313" key="12">
    <source>
        <dbReference type="EMBL" id="GIQ87005.1"/>
    </source>
</evidence>
<dbReference type="InterPro" id="IPR027473">
    <property type="entry name" value="L-asparaginase_C"/>
</dbReference>